<dbReference type="EMBL" id="JAHRIN010042199">
    <property type="protein sequence ID" value="MEQ2205661.1"/>
    <property type="molecule type" value="Genomic_DNA"/>
</dbReference>
<keyword evidence="2" id="KW-1185">Reference proteome</keyword>
<reference evidence="1 2" key="1">
    <citation type="submission" date="2021-06" db="EMBL/GenBank/DDBJ databases">
        <authorList>
            <person name="Palmer J.M."/>
        </authorList>
    </citation>
    <scope>NUCLEOTIDE SEQUENCE [LARGE SCALE GENOMIC DNA]</scope>
    <source>
        <strain evidence="1 2">XC_2019</strain>
        <tissue evidence="1">Muscle</tissue>
    </source>
</reference>
<proteinExistence type="predicted"/>
<feature type="non-terminal residue" evidence="1">
    <location>
        <position position="1"/>
    </location>
</feature>
<comment type="caution">
    <text evidence="1">The sequence shown here is derived from an EMBL/GenBank/DDBJ whole genome shotgun (WGS) entry which is preliminary data.</text>
</comment>
<sequence>LMKVMMTCTSAAYVHHLLVSTMLELVPALKMQQRGVKARRRPSANFLRHV</sequence>
<name>A0ABV0RCB4_9TELE</name>
<dbReference type="Proteomes" id="UP001434883">
    <property type="component" value="Unassembled WGS sequence"/>
</dbReference>
<gene>
    <name evidence="1" type="ORF">XENOCAPTIV_007790</name>
</gene>
<evidence type="ECO:0000313" key="1">
    <source>
        <dbReference type="EMBL" id="MEQ2205661.1"/>
    </source>
</evidence>
<evidence type="ECO:0000313" key="2">
    <source>
        <dbReference type="Proteomes" id="UP001434883"/>
    </source>
</evidence>
<accession>A0ABV0RCB4</accession>
<protein>
    <submittedName>
        <fullName evidence="1">Uncharacterized protein</fullName>
    </submittedName>
</protein>
<organism evidence="1 2">
    <name type="scientific">Xenoophorus captivus</name>
    <dbReference type="NCBI Taxonomy" id="1517983"/>
    <lineage>
        <taxon>Eukaryota</taxon>
        <taxon>Metazoa</taxon>
        <taxon>Chordata</taxon>
        <taxon>Craniata</taxon>
        <taxon>Vertebrata</taxon>
        <taxon>Euteleostomi</taxon>
        <taxon>Actinopterygii</taxon>
        <taxon>Neopterygii</taxon>
        <taxon>Teleostei</taxon>
        <taxon>Neoteleostei</taxon>
        <taxon>Acanthomorphata</taxon>
        <taxon>Ovalentaria</taxon>
        <taxon>Atherinomorphae</taxon>
        <taxon>Cyprinodontiformes</taxon>
        <taxon>Goodeidae</taxon>
        <taxon>Xenoophorus</taxon>
    </lineage>
</organism>